<dbReference type="InterPro" id="IPR006311">
    <property type="entry name" value="TAT_signal"/>
</dbReference>
<evidence type="ECO:0000313" key="3">
    <source>
        <dbReference type="Proteomes" id="UP001379235"/>
    </source>
</evidence>
<dbReference type="InterPro" id="IPR050789">
    <property type="entry name" value="Diverse_Enzym_Activities"/>
</dbReference>
<dbReference type="PANTHER" id="PTHR43283:SF3">
    <property type="entry name" value="BETA-LACTAMASE FAMILY PROTEIN (AFU_ORTHOLOGUE AFUA_5G07500)"/>
    <property type="match status" value="1"/>
</dbReference>
<sequence length="435" mass="45712">MDEVIPALDRRTLLCGSAALGLTGAIASPVGAAATIPGATEIKALIDERVAAQQLPGAVVALGGSNRPASFVFGGTVDFDSASRVNEHTLFRMASMTKPIAGMATMLLISEGKLKLDQPVADFIPAFANMRVVSDPKTTESRPAERLITIRHLITHTSGIVNEASGTIAESYRRLGVAGGAPSPAVAADALPAPRSHEDYVNRLAQVPLVCDPGTKWLYSPNLDIAARVIEVISGMPFDTFLEKRMFAPLGMTSTGFWVRSRDKGRLMTMYARQGGALLPTDTAATSRLLVKPDIPRASGGLVSTARDYDRFLWMVVNGGLLDGRRVFPADAVKLATSNLLPPGTDMTQYTSRTGYDGFGAGGMVTVGGPRPGTYGWGGSSGTTGFANPALKSRWGSYTNVGASDFGRRAMAAAGMSFSQAIMPGGAERMVPAKN</sequence>
<dbReference type="EMBL" id="JBBHJY010000014">
    <property type="protein sequence ID" value="MEJ6012141.1"/>
    <property type="molecule type" value="Genomic_DNA"/>
</dbReference>
<keyword evidence="3" id="KW-1185">Reference proteome</keyword>
<evidence type="ECO:0000259" key="1">
    <source>
        <dbReference type="Pfam" id="PF00144"/>
    </source>
</evidence>
<dbReference type="RefSeq" id="WP_339970035.1">
    <property type="nucleotide sequence ID" value="NZ_JBBHJY010000014.1"/>
</dbReference>
<dbReference type="InterPro" id="IPR001466">
    <property type="entry name" value="Beta-lactam-related"/>
</dbReference>
<evidence type="ECO:0000313" key="2">
    <source>
        <dbReference type="EMBL" id="MEJ6012141.1"/>
    </source>
</evidence>
<keyword evidence="2" id="KW-0378">Hydrolase</keyword>
<protein>
    <submittedName>
        <fullName evidence="2">Serine hydrolase domain-containing protein</fullName>
        <ecNumber evidence="2">3.1.1.103</ecNumber>
    </submittedName>
</protein>
<reference evidence="2 3" key="1">
    <citation type="submission" date="2024-03" db="EMBL/GenBank/DDBJ databases">
        <authorList>
            <person name="Jo J.-H."/>
        </authorList>
    </citation>
    <scope>NUCLEOTIDE SEQUENCE [LARGE SCALE GENOMIC DNA]</scope>
    <source>
        <strain evidence="2 3">AS3R-12</strain>
    </source>
</reference>
<organism evidence="2 3">
    <name type="scientific">Novosphingobium aquae</name>
    <dbReference type="NCBI Taxonomy" id="3133435"/>
    <lineage>
        <taxon>Bacteria</taxon>
        <taxon>Pseudomonadati</taxon>
        <taxon>Pseudomonadota</taxon>
        <taxon>Alphaproteobacteria</taxon>
        <taxon>Sphingomonadales</taxon>
        <taxon>Sphingomonadaceae</taxon>
        <taxon>Novosphingobium</taxon>
    </lineage>
</organism>
<feature type="domain" description="Beta-lactamase-related" evidence="1">
    <location>
        <begin position="43"/>
        <end position="407"/>
    </location>
</feature>
<dbReference type="GO" id="GO:0016787">
    <property type="term" value="F:hydrolase activity"/>
    <property type="evidence" value="ECO:0007669"/>
    <property type="project" value="UniProtKB-KW"/>
</dbReference>
<dbReference type="Gene3D" id="3.40.710.10">
    <property type="entry name" value="DD-peptidase/beta-lactamase superfamily"/>
    <property type="match status" value="1"/>
</dbReference>
<gene>
    <name evidence="2" type="ORF">WG900_19730</name>
</gene>
<proteinExistence type="predicted"/>
<comment type="caution">
    <text evidence="2">The sequence shown here is derived from an EMBL/GenBank/DDBJ whole genome shotgun (WGS) entry which is preliminary data.</text>
</comment>
<accession>A0ABU8SEY0</accession>
<dbReference type="PROSITE" id="PS51318">
    <property type="entry name" value="TAT"/>
    <property type="match status" value="1"/>
</dbReference>
<dbReference type="Proteomes" id="UP001379235">
    <property type="component" value="Unassembled WGS sequence"/>
</dbReference>
<dbReference type="PANTHER" id="PTHR43283">
    <property type="entry name" value="BETA-LACTAMASE-RELATED"/>
    <property type="match status" value="1"/>
</dbReference>
<dbReference type="SUPFAM" id="SSF56601">
    <property type="entry name" value="beta-lactamase/transpeptidase-like"/>
    <property type="match status" value="1"/>
</dbReference>
<name>A0ABU8SEY0_9SPHN</name>
<dbReference type="InterPro" id="IPR012338">
    <property type="entry name" value="Beta-lactam/transpept-like"/>
</dbReference>
<dbReference type="EC" id="3.1.1.103" evidence="2"/>
<dbReference type="Pfam" id="PF00144">
    <property type="entry name" value="Beta-lactamase"/>
    <property type="match status" value="1"/>
</dbReference>